<dbReference type="EMBL" id="NRSH01000113">
    <property type="protein sequence ID" value="MBK1727209.1"/>
    <property type="molecule type" value="Genomic_DNA"/>
</dbReference>
<dbReference type="Proteomes" id="UP000738126">
    <property type="component" value="Unassembled WGS sequence"/>
</dbReference>
<protein>
    <submittedName>
        <fullName evidence="1">Uncharacterized protein</fullName>
    </submittedName>
</protein>
<organism evidence="1 2">
    <name type="scientific">Halorhodospira neutriphila</name>
    <dbReference type="NCBI Taxonomy" id="168379"/>
    <lineage>
        <taxon>Bacteria</taxon>
        <taxon>Pseudomonadati</taxon>
        <taxon>Pseudomonadota</taxon>
        <taxon>Gammaproteobacteria</taxon>
        <taxon>Chromatiales</taxon>
        <taxon>Ectothiorhodospiraceae</taxon>
        <taxon>Halorhodospira</taxon>
    </lineage>
</organism>
<evidence type="ECO:0000313" key="1">
    <source>
        <dbReference type="EMBL" id="MBK1727209.1"/>
    </source>
</evidence>
<gene>
    <name evidence="1" type="ORF">CKO13_09305</name>
</gene>
<dbReference type="RefSeq" id="WP_200260032.1">
    <property type="nucleotide sequence ID" value="NZ_NRSH01000113.1"/>
</dbReference>
<sequence>MTEHEAQQLQLLDQLNDILERLDPDHLTKAQQSVNRSIEIRKRQAREQALAEIREISRRYGVPLRELAS</sequence>
<evidence type="ECO:0000313" key="2">
    <source>
        <dbReference type="Proteomes" id="UP000738126"/>
    </source>
</evidence>
<comment type="caution">
    <text evidence="1">The sequence shown here is derived from an EMBL/GenBank/DDBJ whole genome shotgun (WGS) entry which is preliminary data.</text>
</comment>
<name>A0ABS1EB39_9GAMM</name>
<proteinExistence type="predicted"/>
<accession>A0ABS1EB39</accession>
<reference evidence="1 2" key="1">
    <citation type="journal article" date="2020" name="Microorganisms">
        <title>Osmotic Adaptation and Compatible Solute Biosynthesis of Phototrophic Bacteria as Revealed from Genome Analyses.</title>
        <authorList>
            <person name="Imhoff J.F."/>
            <person name="Rahn T."/>
            <person name="Kunzel S."/>
            <person name="Keller A."/>
            <person name="Neulinger S.C."/>
        </authorList>
    </citation>
    <scope>NUCLEOTIDE SEQUENCE [LARGE SCALE GENOMIC DNA]</scope>
    <source>
        <strain evidence="1 2">DSM 15116</strain>
    </source>
</reference>
<keyword evidence="2" id="KW-1185">Reference proteome</keyword>